<dbReference type="EMBL" id="GGEC01058232">
    <property type="protein sequence ID" value="MBX38716.1"/>
    <property type="molecule type" value="Transcribed_RNA"/>
</dbReference>
<reference evidence="1" key="1">
    <citation type="submission" date="2018-02" db="EMBL/GenBank/DDBJ databases">
        <title>Rhizophora mucronata_Transcriptome.</title>
        <authorList>
            <person name="Meera S.P."/>
            <person name="Sreeshan A."/>
            <person name="Augustine A."/>
        </authorList>
    </citation>
    <scope>NUCLEOTIDE SEQUENCE</scope>
    <source>
        <tissue evidence="1">Leaf</tissue>
    </source>
</reference>
<evidence type="ECO:0000313" key="1">
    <source>
        <dbReference type="EMBL" id="MBX38716.1"/>
    </source>
</evidence>
<organism evidence="1">
    <name type="scientific">Rhizophora mucronata</name>
    <name type="common">Asiatic mangrove</name>
    <dbReference type="NCBI Taxonomy" id="61149"/>
    <lineage>
        <taxon>Eukaryota</taxon>
        <taxon>Viridiplantae</taxon>
        <taxon>Streptophyta</taxon>
        <taxon>Embryophyta</taxon>
        <taxon>Tracheophyta</taxon>
        <taxon>Spermatophyta</taxon>
        <taxon>Magnoliopsida</taxon>
        <taxon>eudicotyledons</taxon>
        <taxon>Gunneridae</taxon>
        <taxon>Pentapetalae</taxon>
        <taxon>rosids</taxon>
        <taxon>fabids</taxon>
        <taxon>Malpighiales</taxon>
        <taxon>Rhizophoraceae</taxon>
        <taxon>Rhizophora</taxon>
    </lineage>
</organism>
<name>A0A2P2N8H2_RHIMU</name>
<dbReference type="AlphaFoldDB" id="A0A2P2N8H2"/>
<accession>A0A2P2N8H2</accession>
<protein>
    <submittedName>
        <fullName evidence="1">Uncharacterized protein</fullName>
    </submittedName>
</protein>
<sequence length="25" mass="2955">MYRWTQQHLASTCATYFGLGLEKCF</sequence>
<proteinExistence type="predicted"/>